<dbReference type="Proteomes" id="UP000570595">
    <property type="component" value="Unassembled WGS sequence"/>
</dbReference>
<accession>A0A7J6LLA7</accession>
<proteinExistence type="predicted"/>
<feature type="signal peptide" evidence="2">
    <location>
        <begin position="1"/>
        <end position="20"/>
    </location>
</feature>
<evidence type="ECO:0000313" key="4">
    <source>
        <dbReference type="Proteomes" id="UP000570595"/>
    </source>
</evidence>
<feature type="region of interest" description="Disordered" evidence="1">
    <location>
        <begin position="144"/>
        <end position="177"/>
    </location>
</feature>
<name>A0A7J6LLA7_PEROL</name>
<dbReference type="EMBL" id="JABAHT010000245">
    <property type="protein sequence ID" value="KAF4660054.1"/>
    <property type="molecule type" value="Genomic_DNA"/>
</dbReference>
<gene>
    <name evidence="3" type="ORF">FOZ61_004286</name>
</gene>
<evidence type="ECO:0000256" key="2">
    <source>
        <dbReference type="SAM" id="SignalP"/>
    </source>
</evidence>
<evidence type="ECO:0000313" key="3">
    <source>
        <dbReference type="EMBL" id="KAF4660054.1"/>
    </source>
</evidence>
<reference evidence="3 4" key="1">
    <citation type="submission" date="2020-04" db="EMBL/GenBank/DDBJ databases">
        <title>Perkinsus olseni comparative genomics.</title>
        <authorList>
            <person name="Bogema D.R."/>
        </authorList>
    </citation>
    <scope>NUCLEOTIDE SEQUENCE [LARGE SCALE GENOMIC DNA]</scope>
    <source>
        <strain evidence="3">ATCC PRA-179</strain>
    </source>
</reference>
<protein>
    <submittedName>
        <fullName evidence="3">Uncharacterized protein</fullName>
    </submittedName>
</protein>
<dbReference type="AlphaFoldDB" id="A0A7J6LLA7"/>
<feature type="chain" id="PRO_5029754212" evidence="2">
    <location>
        <begin position="21"/>
        <end position="204"/>
    </location>
</feature>
<feature type="compositionally biased region" description="Basic and acidic residues" evidence="1">
    <location>
        <begin position="164"/>
        <end position="177"/>
    </location>
</feature>
<keyword evidence="2" id="KW-0732">Signal</keyword>
<organism evidence="3 4">
    <name type="scientific">Perkinsus olseni</name>
    <name type="common">Perkinsus atlanticus</name>
    <dbReference type="NCBI Taxonomy" id="32597"/>
    <lineage>
        <taxon>Eukaryota</taxon>
        <taxon>Sar</taxon>
        <taxon>Alveolata</taxon>
        <taxon>Perkinsozoa</taxon>
        <taxon>Perkinsea</taxon>
        <taxon>Perkinsida</taxon>
        <taxon>Perkinsidae</taxon>
        <taxon>Perkinsus</taxon>
    </lineage>
</organism>
<evidence type="ECO:0000256" key="1">
    <source>
        <dbReference type="SAM" id="MobiDB-lite"/>
    </source>
</evidence>
<sequence length="204" mass="22745">MSATWSYLLLVSLGIHAMGAGPEDSRHIPAGVYSTSANIPHFGRIMMSSIGDGRCALGFKPSPREPLFTVPPFRMKRDRRKDYFVYDPSGFFDRMSLSRHFEELTKRVGLSINYTDIGICRSGDTNVRLRLAGEEYPMREVMISESSQQASRKGPDVDAPLDQRTGDRRQQERADYAKDVLPGVPAAAWCGPAAACSKREKELL</sequence>
<comment type="caution">
    <text evidence="3">The sequence shown here is derived from an EMBL/GenBank/DDBJ whole genome shotgun (WGS) entry which is preliminary data.</text>
</comment>